<sequence>MGLRPSPFMISCVVSIIAIVLVSLMTAFVGVLFEDNSPFLAFIVIFAAIFIVFFSVFLVFGIVLLRGSTEEKRWMLQGVVDRSHHHRCRPVLLQRFLVFAFDLKPSYGHFCSVLLSLYFYFVVFCFIREIKVNPGGGGGMLWGVQSTYSYQPAYSVASAQVAYQPAQSYYQPAYPNYNYSQGNVNYQQQKFQQPQQQLEQPQDNQPEPNQ</sequence>
<feature type="transmembrane region" description="Helical" evidence="2">
    <location>
        <begin position="39"/>
        <end position="65"/>
    </location>
</feature>
<evidence type="ECO:0000256" key="1">
    <source>
        <dbReference type="SAM" id="MobiDB-lite"/>
    </source>
</evidence>
<dbReference type="EMBL" id="LNIX01000022">
    <property type="protein sequence ID" value="OXA43369.1"/>
    <property type="molecule type" value="Genomic_DNA"/>
</dbReference>
<gene>
    <name evidence="3" type="ORF">Fcan01_21764</name>
</gene>
<evidence type="ECO:0000313" key="3">
    <source>
        <dbReference type="EMBL" id="OXA43369.1"/>
    </source>
</evidence>
<comment type="caution">
    <text evidence="3">The sequence shown here is derived from an EMBL/GenBank/DDBJ whole genome shotgun (WGS) entry which is preliminary data.</text>
</comment>
<reference evidence="3 4" key="1">
    <citation type="submission" date="2015-12" db="EMBL/GenBank/DDBJ databases">
        <title>The genome of Folsomia candida.</title>
        <authorList>
            <person name="Faddeeva A."/>
            <person name="Derks M.F."/>
            <person name="Anvar Y."/>
            <person name="Smit S."/>
            <person name="Van Straalen N."/>
            <person name="Roelofs D."/>
        </authorList>
    </citation>
    <scope>NUCLEOTIDE SEQUENCE [LARGE SCALE GENOMIC DNA]</scope>
    <source>
        <strain evidence="3 4">VU population</strain>
        <tissue evidence="3">Whole body</tissue>
    </source>
</reference>
<feature type="transmembrane region" description="Helical" evidence="2">
    <location>
        <begin position="107"/>
        <end position="127"/>
    </location>
</feature>
<dbReference type="Proteomes" id="UP000198287">
    <property type="component" value="Unassembled WGS sequence"/>
</dbReference>
<name>A0A226DDW2_FOLCA</name>
<accession>A0A226DDW2</accession>
<protein>
    <submittedName>
        <fullName evidence="3">Mediator of RNA polymerase II transcription subunit 12</fullName>
    </submittedName>
</protein>
<feature type="region of interest" description="Disordered" evidence="1">
    <location>
        <begin position="189"/>
        <end position="210"/>
    </location>
</feature>
<evidence type="ECO:0000313" key="4">
    <source>
        <dbReference type="Proteomes" id="UP000198287"/>
    </source>
</evidence>
<organism evidence="3 4">
    <name type="scientific">Folsomia candida</name>
    <name type="common">Springtail</name>
    <dbReference type="NCBI Taxonomy" id="158441"/>
    <lineage>
        <taxon>Eukaryota</taxon>
        <taxon>Metazoa</taxon>
        <taxon>Ecdysozoa</taxon>
        <taxon>Arthropoda</taxon>
        <taxon>Hexapoda</taxon>
        <taxon>Collembola</taxon>
        <taxon>Entomobryomorpha</taxon>
        <taxon>Isotomoidea</taxon>
        <taxon>Isotomidae</taxon>
        <taxon>Proisotominae</taxon>
        <taxon>Folsomia</taxon>
    </lineage>
</organism>
<dbReference type="AlphaFoldDB" id="A0A226DDW2"/>
<evidence type="ECO:0000256" key="2">
    <source>
        <dbReference type="SAM" id="Phobius"/>
    </source>
</evidence>
<keyword evidence="2" id="KW-0812">Transmembrane</keyword>
<feature type="transmembrane region" description="Helical" evidence="2">
    <location>
        <begin position="12"/>
        <end position="33"/>
    </location>
</feature>
<keyword evidence="4" id="KW-1185">Reference proteome</keyword>
<keyword evidence="2" id="KW-0472">Membrane</keyword>
<proteinExistence type="predicted"/>
<keyword evidence="2" id="KW-1133">Transmembrane helix</keyword>